<evidence type="ECO:0000313" key="4">
    <source>
        <dbReference type="Proteomes" id="UP001189429"/>
    </source>
</evidence>
<dbReference type="CDD" id="cd07302">
    <property type="entry name" value="CHD"/>
    <property type="match status" value="1"/>
</dbReference>
<feature type="transmembrane region" description="Helical" evidence="1">
    <location>
        <begin position="236"/>
        <end position="257"/>
    </location>
</feature>
<accession>A0ABN9PMF7</accession>
<comment type="caution">
    <text evidence="3">The sequence shown here is derived from an EMBL/GenBank/DDBJ whole genome shotgun (WGS) entry which is preliminary data.</text>
</comment>
<keyword evidence="1" id="KW-1133">Transmembrane helix</keyword>
<dbReference type="PANTHER" id="PTHR43081:SF1">
    <property type="entry name" value="ADENYLATE CYCLASE, TERMINAL-DIFFERENTIATION SPECIFIC"/>
    <property type="match status" value="1"/>
</dbReference>
<keyword evidence="1" id="KW-0472">Membrane</keyword>
<dbReference type="SUPFAM" id="SSF55073">
    <property type="entry name" value="Nucleotide cyclase"/>
    <property type="match status" value="1"/>
</dbReference>
<dbReference type="PROSITE" id="PS50125">
    <property type="entry name" value="GUANYLATE_CYCLASE_2"/>
    <property type="match status" value="1"/>
</dbReference>
<dbReference type="Gene3D" id="3.30.70.1230">
    <property type="entry name" value="Nucleotide cyclase"/>
    <property type="match status" value="1"/>
</dbReference>
<keyword evidence="4" id="KW-1185">Reference proteome</keyword>
<gene>
    <name evidence="3" type="ORF">PCOR1329_LOCUS4317</name>
</gene>
<sequence length="643" mass="71693">MKCPHLTKKPLEELIKADSVTINGMLGTHAEGEEPEDVCLVDWNLFSKILLSTKLGEDLLRSHVKELDRSEGVWPLTQKLSDRITTKVCAGILILIGAVRLLEIDVADLSIQQGLGQLDKLAKIEAQNLPGASGEYMCEQIGLYRDNHWANPFNRKILYLHLDGWTYIDGGGECMNPASAVDFVGAARRVQDIIDSSSVRVKDLSEACWPDTSCRDMGSPASVVLIDNLMEERHEALWHIFTMLFIIGLLLLFVAVVNRKITVFTRAILQPLRWLVDDMEALASLEMLQIFRDLPVADRKRAKRSAEVVEELVQLNQAFHAMQSAIHSWSLYVPPSVVQRLHAEGIEAGVGVGQQRVTILFCDICGFEGICRGLQPQEVIALLGRVLNDVAEVIQMHNGTLLEFIGDEVLAVFNAPTTVMHHPLAGAMACRDIHRVLDSQNVREKYVSHAGKEIEIRCRCGVHTTNILAGNIGSKSRIKYGLLGDGINLASRLKALNSRYHTRTLATDMLVGNGDRLMKFDFAFRPVDVVAVKGKEHPTTVYELMTTPATLTPESSAMFEACQKHREAFQSYQDKNFAQARDTFREVGDVLARAGIPHDMSSQLLIRRCQKLIDEPPDPEWDGVDRLARKSFEEDAMQTSAKV</sequence>
<dbReference type="InterPro" id="IPR001054">
    <property type="entry name" value="A/G_cyclase"/>
</dbReference>
<evidence type="ECO:0000256" key="1">
    <source>
        <dbReference type="SAM" id="Phobius"/>
    </source>
</evidence>
<keyword evidence="1" id="KW-0812">Transmembrane</keyword>
<evidence type="ECO:0000313" key="3">
    <source>
        <dbReference type="EMBL" id="CAK0794254.1"/>
    </source>
</evidence>
<dbReference type="SMART" id="SM00044">
    <property type="entry name" value="CYCc"/>
    <property type="match status" value="1"/>
</dbReference>
<name>A0ABN9PMF7_9DINO</name>
<evidence type="ECO:0000259" key="2">
    <source>
        <dbReference type="PROSITE" id="PS50125"/>
    </source>
</evidence>
<dbReference type="Pfam" id="PF00211">
    <property type="entry name" value="Guanylate_cyc"/>
    <property type="match status" value="1"/>
</dbReference>
<feature type="domain" description="Guanylate cyclase" evidence="2">
    <location>
        <begin position="358"/>
        <end position="494"/>
    </location>
</feature>
<dbReference type="InterPro" id="IPR029787">
    <property type="entry name" value="Nucleotide_cyclase"/>
</dbReference>
<dbReference type="PANTHER" id="PTHR43081">
    <property type="entry name" value="ADENYLATE CYCLASE, TERMINAL-DIFFERENTIATION SPECIFIC-RELATED"/>
    <property type="match status" value="1"/>
</dbReference>
<protein>
    <recommendedName>
        <fullName evidence="2">Guanylate cyclase domain-containing protein</fullName>
    </recommendedName>
</protein>
<organism evidence="3 4">
    <name type="scientific">Prorocentrum cordatum</name>
    <dbReference type="NCBI Taxonomy" id="2364126"/>
    <lineage>
        <taxon>Eukaryota</taxon>
        <taxon>Sar</taxon>
        <taxon>Alveolata</taxon>
        <taxon>Dinophyceae</taxon>
        <taxon>Prorocentrales</taxon>
        <taxon>Prorocentraceae</taxon>
        <taxon>Prorocentrum</taxon>
    </lineage>
</organism>
<reference evidence="3" key="1">
    <citation type="submission" date="2023-10" db="EMBL/GenBank/DDBJ databases">
        <authorList>
            <person name="Chen Y."/>
            <person name="Shah S."/>
            <person name="Dougan E. K."/>
            <person name="Thang M."/>
            <person name="Chan C."/>
        </authorList>
    </citation>
    <scope>NUCLEOTIDE SEQUENCE [LARGE SCALE GENOMIC DNA]</scope>
</reference>
<dbReference type="EMBL" id="CAUYUJ010001114">
    <property type="protein sequence ID" value="CAK0794254.1"/>
    <property type="molecule type" value="Genomic_DNA"/>
</dbReference>
<dbReference type="InterPro" id="IPR050697">
    <property type="entry name" value="Adenylyl/Guanylyl_Cyclase_3/4"/>
</dbReference>
<dbReference type="Proteomes" id="UP001189429">
    <property type="component" value="Unassembled WGS sequence"/>
</dbReference>
<proteinExistence type="predicted"/>